<dbReference type="VEuPathDB" id="FungiDB:MELLADRAFT_95678"/>
<dbReference type="HOGENOM" id="CLU_2347141_0_0_1"/>
<dbReference type="AlphaFoldDB" id="F4SA76"/>
<dbReference type="GO" id="GO:0016787">
    <property type="term" value="F:hydrolase activity"/>
    <property type="evidence" value="ECO:0007669"/>
    <property type="project" value="UniProtKB-KW"/>
</dbReference>
<evidence type="ECO:0000256" key="2">
    <source>
        <dbReference type="ARBA" id="ARBA00022801"/>
    </source>
</evidence>
<dbReference type="InParanoid" id="F4SA76"/>
<evidence type="ECO:0000256" key="5">
    <source>
        <dbReference type="SAM" id="MobiDB-lite"/>
    </source>
</evidence>
<evidence type="ECO:0000256" key="1">
    <source>
        <dbReference type="ARBA" id="ARBA00022741"/>
    </source>
</evidence>
<keyword evidence="2" id="KW-0378">Hydrolase</keyword>
<proteinExistence type="predicted"/>
<dbReference type="Pfam" id="PF02689">
    <property type="entry name" value="Herpes_Helicase"/>
    <property type="match status" value="1"/>
</dbReference>
<evidence type="ECO:0000256" key="3">
    <source>
        <dbReference type="ARBA" id="ARBA00022806"/>
    </source>
</evidence>
<keyword evidence="1" id="KW-0547">Nucleotide-binding</keyword>
<gene>
    <name evidence="7" type="ORF">MELLADRAFT_95678</name>
</gene>
<organism evidence="8">
    <name type="scientific">Melampsora larici-populina (strain 98AG31 / pathotype 3-4-7)</name>
    <name type="common">Poplar leaf rust fungus</name>
    <dbReference type="NCBI Taxonomy" id="747676"/>
    <lineage>
        <taxon>Eukaryota</taxon>
        <taxon>Fungi</taxon>
        <taxon>Dikarya</taxon>
        <taxon>Basidiomycota</taxon>
        <taxon>Pucciniomycotina</taxon>
        <taxon>Pucciniomycetes</taxon>
        <taxon>Pucciniales</taxon>
        <taxon>Melampsoraceae</taxon>
        <taxon>Melampsora</taxon>
    </lineage>
</organism>
<dbReference type="GO" id="GO:0005524">
    <property type="term" value="F:ATP binding"/>
    <property type="evidence" value="ECO:0007669"/>
    <property type="project" value="UniProtKB-KW"/>
</dbReference>
<keyword evidence="3" id="KW-0347">Helicase</keyword>
<dbReference type="KEGG" id="mlr:MELLADRAFT_95678"/>
<dbReference type="GeneID" id="18937322"/>
<dbReference type="eggNOG" id="KOG0987">
    <property type="taxonomic scope" value="Eukaryota"/>
</dbReference>
<dbReference type="Proteomes" id="UP000001072">
    <property type="component" value="Unassembled WGS sequence"/>
</dbReference>
<sequence length="97" mass="10660">MTVNKAQGQSLNKVLVALPNNVFSHGQLYVALSRCTSSANVTVSLTPGRGNSTLNIHEAIMEDQPVESSDDDSWGLNDEIESDEWEAYSNEDEMLED</sequence>
<accession>F4SA76</accession>
<reference evidence="8" key="1">
    <citation type="journal article" date="2011" name="Proc. Natl. Acad. Sci. U.S.A.">
        <title>Obligate biotrophy features unraveled by the genomic analysis of rust fungi.</title>
        <authorList>
            <person name="Duplessis S."/>
            <person name="Cuomo C.A."/>
            <person name="Lin Y.-C."/>
            <person name="Aerts A."/>
            <person name="Tisserant E."/>
            <person name="Veneault-Fourrey C."/>
            <person name="Joly D.L."/>
            <person name="Hacquard S."/>
            <person name="Amselem J."/>
            <person name="Cantarel B.L."/>
            <person name="Chiu R."/>
            <person name="Coutinho P.M."/>
            <person name="Feau N."/>
            <person name="Field M."/>
            <person name="Frey P."/>
            <person name="Gelhaye E."/>
            <person name="Goldberg J."/>
            <person name="Grabherr M.G."/>
            <person name="Kodira C.D."/>
            <person name="Kohler A."/>
            <person name="Kuees U."/>
            <person name="Lindquist E.A."/>
            <person name="Lucas S.M."/>
            <person name="Mago R."/>
            <person name="Mauceli E."/>
            <person name="Morin E."/>
            <person name="Murat C."/>
            <person name="Pangilinan J.L."/>
            <person name="Park R."/>
            <person name="Pearson M."/>
            <person name="Quesneville H."/>
            <person name="Rouhier N."/>
            <person name="Sakthikumar S."/>
            <person name="Salamov A.A."/>
            <person name="Schmutz J."/>
            <person name="Selles B."/>
            <person name="Shapiro H."/>
            <person name="Tanguay P."/>
            <person name="Tuskan G.A."/>
            <person name="Henrissat B."/>
            <person name="Van de Peer Y."/>
            <person name="Rouze P."/>
            <person name="Ellis J.G."/>
            <person name="Dodds P.N."/>
            <person name="Schein J.E."/>
            <person name="Zhong S."/>
            <person name="Hamelin R.C."/>
            <person name="Grigoriev I.V."/>
            <person name="Szabo L.J."/>
            <person name="Martin F."/>
        </authorList>
    </citation>
    <scope>NUCLEOTIDE SEQUENCE [LARGE SCALE GENOMIC DNA]</scope>
    <source>
        <strain evidence="8">98AG31 / pathotype 3-4-7</strain>
    </source>
</reference>
<dbReference type="SUPFAM" id="SSF52540">
    <property type="entry name" value="P-loop containing nucleoside triphosphate hydrolases"/>
    <property type="match status" value="1"/>
</dbReference>
<evidence type="ECO:0000259" key="6">
    <source>
        <dbReference type="Pfam" id="PF02689"/>
    </source>
</evidence>
<evidence type="ECO:0000313" key="7">
    <source>
        <dbReference type="EMBL" id="EGF98455.1"/>
    </source>
</evidence>
<feature type="region of interest" description="Disordered" evidence="5">
    <location>
        <begin position="61"/>
        <end position="97"/>
    </location>
</feature>
<dbReference type="OrthoDB" id="2615604at2759"/>
<protein>
    <recommendedName>
        <fullName evidence="6">DNA replication helicase domain-containing protein</fullName>
    </recommendedName>
</protein>
<dbReference type="RefSeq" id="XP_007418300.1">
    <property type="nucleotide sequence ID" value="XM_007418238.1"/>
</dbReference>
<feature type="domain" description="DNA replication helicase" evidence="6">
    <location>
        <begin position="1"/>
        <end position="53"/>
    </location>
</feature>
<dbReference type="InterPro" id="IPR003840">
    <property type="entry name" value="DNA_helicase_dom"/>
</dbReference>
<dbReference type="CDD" id="cd18809">
    <property type="entry name" value="SF1_C_RecD"/>
    <property type="match status" value="1"/>
</dbReference>
<evidence type="ECO:0000313" key="8">
    <source>
        <dbReference type="Proteomes" id="UP000001072"/>
    </source>
</evidence>
<dbReference type="EMBL" id="GL883176">
    <property type="protein sequence ID" value="EGF98455.1"/>
    <property type="molecule type" value="Genomic_DNA"/>
</dbReference>
<evidence type="ECO:0000256" key="4">
    <source>
        <dbReference type="ARBA" id="ARBA00022840"/>
    </source>
</evidence>
<dbReference type="InterPro" id="IPR027417">
    <property type="entry name" value="P-loop_NTPase"/>
</dbReference>
<feature type="compositionally biased region" description="Acidic residues" evidence="5">
    <location>
        <begin position="64"/>
        <end position="97"/>
    </location>
</feature>
<name>F4SA76_MELLP</name>
<keyword evidence="4" id="KW-0067">ATP-binding</keyword>
<dbReference type="GO" id="GO:0004386">
    <property type="term" value="F:helicase activity"/>
    <property type="evidence" value="ECO:0007669"/>
    <property type="project" value="UniProtKB-KW"/>
</dbReference>
<dbReference type="STRING" id="747676.F4SA76"/>
<keyword evidence="8" id="KW-1185">Reference proteome</keyword>